<dbReference type="EMBL" id="CP151632">
    <property type="protein sequence ID" value="WZO35239.1"/>
    <property type="molecule type" value="Genomic_DNA"/>
</dbReference>
<keyword evidence="5" id="KW-0520">NAD</keyword>
<evidence type="ECO:0000256" key="6">
    <source>
        <dbReference type="ARBA" id="ARBA00048615"/>
    </source>
</evidence>
<keyword evidence="4" id="KW-0560">Oxidoreductase</keyword>
<dbReference type="InterPro" id="IPR000669">
    <property type="entry name" value="Mannitol_DH"/>
</dbReference>
<dbReference type="GO" id="GO:0019594">
    <property type="term" value="P:mannitol metabolic process"/>
    <property type="evidence" value="ECO:0007669"/>
    <property type="project" value="InterPro"/>
</dbReference>
<dbReference type="SUPFAM" id="SSF48179">
    <property type="entry name" value="6-phosphogluconate dehydrogenase C-terminal domain-like"/>
    <property type="match status" value="1"/>
</dbReference>
<evidence type="ECO:0000256" key="4">
    <source>
        <dbReference type="ARBA" id="ARBA00023002"/>
    </source>
</evidence>
<evidence type="ECO:0000256" key="5">
    <source>
        <dbReference type="ARBA" id="ARBA00023027"/>
    </source>
</evidence>
<dbReference type="PANTHER" id="PTHR43362">
    <property type="entry name" value="MANNITOL DEHYDROGENASE DSF1-RELATED"/>
    <property type="match status" value="1"/>
</dbReference>
<proteinExistence type="inferred from homology"/>
<comment type="similarity">
    <text evidence="1">Belongs to the mannitol dehydrogenase family.</text>
</comment>
<reference evidence="9" key="1">
    <citation type="submission" date="2024-04" db="EMBL/GenBank/DDBJ databases">
        <authorList>
            <person name="Roder T."/>
            <person name="Oberhansli S."/>
            <person name="Kreuzer M."/>
        </authorList>
    </citation>
    <scope>NUCLEOTIDE SEQUENCE</scope>
    <source>
        <strain evidence="9">LWS13-1.2</strain>
    </source>
</reference>
<dbReference type="RefSeq" id="WP_349426077.1">
    <property type="nucleotide sequence ID" value="NZ_CP151632.1"/>
</dbReference>
<dbReference type="GO" id="GO:0008926">
    <property type="term" value="F:mannitol-1-phosphate 5-dehydrogenase activity"/>
    <property type="evidence" value="ECO:0007669"/>
    <property type="project" value="UniProtKB-EC"/>
</dbReference>
<protein>
    <recommendedName>
        <fullName evidence="3">Mannitol-1-phosphate 5-dehydrogenase</fullName>
        <ecNumber evidence="2">1.1.1.17</ecNumber>
    </recommendedName>
</protein>
<feature type="domain" description="Mannitol dehydrogenase N-terminal" evidence="7">
    <location>
        <begin position="24"/>
        <end position="275"/>
    </location>
</feature>
<evidence type="ECO:0000256" key="3">
    <source>
        <dbReference type="ARBA" id="ARBA00016219"/>
    </source>
</evidence>
<dbReference type="AlphaFoldDB" id="A0AAU6SEK9"/>
<dbReference type="InterPro" id="IPR013328">
    <property type="entry name" value="6PGD_dom2"/>
</dbReference>
<dbReference type="PROSITE" id="PS00974">
    <property type="entry name" value="MANNITOL_DHGENASE"/>
    <property type="match status" value="1"/>
</dbReference>
<dbReference type="InterPro" id="IPR036291">
    <property type="entry name" value="NAD(P)-bd_dom_sf"/>
</dbReference>
<dbReference type="Gene3D" id="1.10.1040.10">
    <property type="entry name" value="N-(1-d-carboxylethyl)-l-norvaline Dehydrogenase, domain 2"/>
    <property type="match status" value="1"/>
</dbReference>
<dbReference type="EC" id="1.1.1.17" evidence="2"/>
<dbReference type="SUPFAM" id="SSF51735">
    <property type="entry name" value="NAD(P)-binding Rossmann-fold domains"/>
    <property type="match status" value="1"/>
</dbReference>
<dbReference type="InterPro" id="IPR008927">
    <property type="entry name" value="6-PGluconate_DH-like_C_sf"/>
</dbReference>
<organism evidence="9">
    <name type="scientific">Microbacterium sp. LWS13-1.2</name>
    <dbReference type="NCBI Taxonomy" id="3135264"/>
    <lineage>
        <taxon>Bacteria</taxon>
        <taxon>Bacillati</taxon>
        <taxon>Actinomycetota</taxon>
        <taxon>Actinomycetes</taxon>
        <taxon>Micrococcales</taxon>
        <taxon>Microbacteriaceae</taxon>
        <taxon>Microbacterium</taxon>
    </lineage>
</organism>
<evidence type="ECO:0000259" key="8">
    <source>
        <dbReference type="Pfam" id="PF08125"/>
    </source>
</evidence>
<evidence type="ECO:0000313" key="9">
    <source>
        <dbReference type="EMBL" id="WZO35239.1"/>
    </source>
</evidence>
<gene>
    <name evidence="9" type="ORF">MRBLWS13_002932</name>
</gene>
<sequence length="470" mass="50360">MTALPLDDRSLVQRGGPARPGRVRIVHLGLGNFHRAHQAWYTAHSTDAADWGIAAFTGRSPLQAELLQRQDGLYCLVVRGDDGDQVEVVPSILEAHDASRIDRLVEFVADPAVSIVTLTVTEAGYRLTGAGDLDRSDPVTRDDIAELARTFAAGRLTSAAPQAALSRLLVGLEARRRAGGAPIAIVPCDNIPNNGAYVGRGLRALAAEVSAELAEWIATHVSFVGTSVDRITPRIEGEVDAVRTAGWIDRSPVVTEPFSDWVLSGDFPAGRPAWETAGARFVEDLEPWENRKLWLLNGAHSILAFSGLVRGHETVSTAIADPDCRALVEEFWDEAVQLLSEEIETVDYRRDLLDRFANPRIVHRLTQIAGDATTKVRYRFAAVAERTLARDGAPTGSARALASWIGGLRRGVVPADAFDGEIARALDGSAPIPALTDLASPRLASNDVFLGLVAMADQPTTALSGAPASS</sequence>
<evidence type="ECO:0000259" key="7">
    <source>
        <dbReference type="Pfam" id="PF01232"/>
    </source>
</evidence>
<dbReference type="InterPro" id="IPR013131">
    <property type="entry name" value="Mannitol_DH_N"/>
</dbReference>
<dbReference type="Gene3D" id="3.40.50.720">
    <property type="entry name" value="NAD(P)-binding Rossmann-like Domain"/>
    <property type="match status" value="1"/>
</dbReference>
<name>A0AAU6SEK9_9MICO</name>
<dbReference type="PANTHER" id="PTHR43362:SF1">
    <property type="entry name" value="MANNITOL DEHYDROGENASE 2-RELATED"/>
    <property type="match status" value="1"/>
</dbReference>
<feature type="domain" description="Mannitol dehydrogenase C-terminal" evidence="8">
    <location>
        <begin position="284"/>
        <end position="405"/>
    </location>
</feature>
<accession>A0AAU6SEK9</accession>
<evidence type="ECO:0000256" key="2">
    <source>
        <dbReference type="ARBA" id="ARBA00012939"/>
    </source>
</evidence>
<dbReference type="InterPro" id="IPR050988">
    <property type="entry name" value="Mannitol_DH/Oxidoreductase"/>
</dbReference>
<dbReference type="PRINTS" id="PR00084">
    <property type="entry name" value="MTLDHDRGNASE"/>
</dbReference>
<dbReference type="Pfam" id="PF01232">
    <property type="entry name" value="Mannitol_dh"/>
    <property type="match status" value="1"/>
</dbReference>
<dbReference type="InterPro" id="IPR023027">
    <property type="entry name" value="Mannitol_DH_CS"/>
</dbReference>
<evidence type="ECO:0000256" key="1">
    <source>
        <dbReference type="ARBA" id="ARBA00006541"/>
    </source>
</evidence>
<comment type="catalytic activity">
    <reaction evidence="6">
        <text>D-mannitol 1-phosphate + NAD(+) = beta-D-fructose 6-phosphate + NADH + H(+)</text>
        <dbReference type="Rhea" id="RHEA:19661"/>
        <dbReference type="ChEBI" id="CHEBI:15378"/>
        <dbReference type="ChEBI" id="CHEBI:57540"/>
        <dbReference type="ChEBI" id="CHEBI:57634"/>
        <dbReference type="ChEBI" id="CHEBI:57945"/>
        <dbReference type="ChEBI" id="CHEBI:61381"/>
        <dbReference type="EC" id="1.1.1.17"/>
    </reaction>
</comment>
<dbReference type="Pfam" id="PF08125">
    <property type="entry name" value="Mannitol_dh_C"/>
    <property type="match status" value="1"/>
</dbReference>
<dbReference type="InterPro" id="IPR013118">
    <property type="entry name" value="Mannitol_DH_C"/>
</dbReference>